<evidence type="ECO:0000313" key="2">
    <source>
        <dbReference type="EMBL" id="CAE0553004.1"/>
    </source>
</evidence>
<accession>A0A7S3WFV6</accession>
<dbReference type="AlphaFoldDB" id="A0A7S3WFV6"/>
<dbReference type="EMBL" id="HBIR01025641">
    <property type="protein sequence ID" value="CAE0553004.1"/>
    <property type="molecule type" value="Transcribed_RNA"/>
</dbReference>
<sequence length="191" mass="18898">MTIAACSVTRIAMSEVSVGWEAATIGHRSGGDFSVNGAPFDSVRLGRHGSDGGDDDDDGGDDDDADDDDDDIGGEDGEGGGGEGGWWSSVQALNPGAAMLGLDEMLIRPQIDASAQAALNQILSETLPQPLCNLAPASVHEYAGQLATSSSDAAAVAGAGLVNGAKASFGSASAGLSKAGAGVSSFVDDIV</sequence>
<gene>
    <name evidence="2" type="ORF">EHUX00137_LOCUS19730</name>
</gene>
<organism evidence="2">
    <name type="scientific">Emiliania huxleyi</name>
    <name type="common">Coccolithophore</name>
    <name type="synonym">Pontosphaera huxleyi</name>
    <dbReference type="NCBI Taxonomy" id="2903"/>
    <lineage>
        <taxon>Eukaryota</taxon>
        <taxon>Haptista</taxon>
        <taxon>Haptophyta</taxon>
        <taxon>Prymnesiophyceae</taxon>
        <taxon>Isochrysidales</taxon>
        <taxon>Noelaerhabdaceae</taxon>
        <taxon>Emiliania</taxon>
    </lineage>
</organism>
<reference evidence="2" key="1">
    <citation type="submission" date="2021-01" db="EMBL/GenBank/DDBJ databases">
        <authorList>
            <person name="Corre E."/>
            <person name="Pelletier E."/>
            <person name="Niang G."/>
            <person name="Scheremetjew M."/>
            <person name="Finn R."/>
            <person name="Kale V."/>
            <person name="Holt S."/>
            <person name="Cochrane G."/>
            <person name="Meng A."/>
            <person name="Brown T."/>
            <person name="Cohen L."/>
        </authorList>
    </citation>
    <scope>NUCLEOTIDE SEQUENCE</scope>
    <source>
        <strain evidence="2">379</strain>
    </source>
</reference>
<name>A0A7S3WFV6_EMIHU</name>
<protein>
    <submittedName>
        <fullName evidence="2">Uncharacterized protein</fullName>
    </submittedName>
</protein>
<feature type="region of interest" description="Disordered" evidence="1">
    <location>
        <begin position="28"/>
        <end position="88"/>
    </location>
</feature>
<evidence type="ECO:0000256" key="1">
    <source>
        <dbReference type="SAM" id="MobiDB-lite"/>
    </source>
</evidence>
<feature type="compositionally biased region" description="Acidic residues" evidence="1">
    <location>
        <begin position="52"/>
        <end position="78"/>
    </location>
</feature>
<proteinExistence type="predicted"/>